<feature type="transmembrane region" description="Helical" evidence="2">
    <location>
        <begin position="6"/>
        <end position="27"/>
    </location>
</feature>
<dbReference type="Pfam" id="PF13519">
    <property type="entry name" value="VWA_2"/>
    <property type="match status" value="1"/>
</dbReference>
<feature type="region of interest" description="Disordered" evidence="1">
    <location>
        <begin position="786"/>
        <end position="918"/>
    </location>
</feature>
<dbReference type="SUPFAM" id="SSF53300">
    <property type="entry name" value="vWA-like"/>
    <property type="match status" value="1"/>
</dbReference>
<name>A0A6B2M0M7_9BACT</name>
<dbReference type="AlphaFoldDB" id="A0A6B2M0M7"/>
<proteinExistence type="predicted"/>
<dbReference type="RefSeq" id="WP_163962107.1">
    <property type="nucleotide sequence ID" value="NZ_JAAGNX010000001.1"/>
</dbReference>
<dbReference type="InterPro" id="IPR002035">
    <property type="entry name" value="VWF_A"/>
</dbReference>
<feature type="compositionally biased region" description="Low complexity" evidence="1">
    <location>
        <begin position="808"/>
        <end position="817"/>
    </location>
</feature>
<dbReference type="PANTHER" id="PTHR22550:SF14">
    <property type="entry name" value="VWFA DOMAIN-CONTAINING PROTEIN"/>
    <property type="match status" value="1"/>
</dbReference>
<dbReference type="Proteomes" id="UP000478417">
    <property type="component" value="Unassembled WGS sequence"/>
</dbReference>
<dbReference type="InterPro" id="IPR050768">
    <property type="entry name" value="UPF0353/GerABKA_families"/>
</dbReference>
<gene>
    <name evidence="4" type="ORF">G0Q06_02415</name>
</gene>
<comment type="caution">
    <text evidence="4">The sequence shown here is derived from an EMBL/GenBank/DDBJ whole genome shotgun (WGS) entry which is preliminary data.</text>
</comment>
<feature type="transmembrane region" description="Helical" evidence="2">
    <location>
        <begin position="57"/>
        <end position="76"/>
    </location>
</feature>
<evidence type="ECO:0000313" key="4">
    <source>
        <dbReference type="EMBL" id="NDV61300.1"/>
    </source>
</evidence>
<dbReference type="InterPro" id="IPR036465">
    <property type="entry name" value="vWFA_dom_sf"/>
</dbReference>
<organism evidence="4 5">
    <name type="scientific">Oceanipulchritudo coccoides</name>
    <dbReference type="NCBI Taxonomy" id="2706888"/>
    <lineage>
        <taxon>Bacteria</taxon>
        <taxon>Pseudomonadati</taxon>
        <taxon>Verrucomicrobiota</taxon>
        <taxon>Opitutia</taxon>
        <taxon>Puniceicoccales</taxon>
        <taxon>Oceanipulchritudinaceae</taxon>
        <taxon>Oceanipulchritudo</taxon>
    </lineage>
</organism>
<evidence type="ECO:0000313" key="5">
    <source>
        <dbReference type="Proteomes" id="UP000478417"/>
    </source>
</evidence>
<evidence type="ECO:0000256" key="1">
    <source>
        <dbReference type="SAM" id="MobiDB-lite"/>
    </source>
</evidence>
<keyword evidence="5" id="KW-1185">Reference proteome</keyword>
<accession>A0A6B2M0M7</accession>
<feature type="region of interest" description="Disordered" evidence="1">
    <location>
        <begin position="754"/>
        <end position="773"/>
    </location>
</feature>
<protein>
    <submittedName>
        <fullName evidence="4">VWA domain-containing protein</fullName>
    </submittedName>
</protein>
<evidence type="ECO:0000256" key="2">
    <source>
        <dbReference type="SAM" id="Phobius"/>
    </source>
</evidence>
<dbReference type="SUPFAM" id="SSF48452">
    <property type="entry name" value="TPR-like"/>
    <property type="match status" value="1"/>
</dbReference>
<reference evidence="4 5" key="1">
    <citation type="submission" date="2020-02" db="EMBL/GenBank/DDBJ databases">
        <title>Albibacoteraceae fam. nov., the first described family within the subdivision 4 Verrucomicrobia.</title>
        <authorList>
            <person name="Xi F."/>
        </authorList>
    </citation>
    <scope>NUCLEOTIDE SEQUENCE [LARGE SCALE GENOMIC DNA]</scope>
    <source>
        <strain evidence="4 5">CK1056</strain>
    </source>
</reference>
<keyword evidence="2" id="KW-0812">Transmembrane</keyword>
<evidence type="ECO:0000259" key="3">
    <source>
        <dbReference type="PROSITE" id="PS50234"/>
    </source>
</evidence>
<dbReference type="SMART" id="SM00327">
    <property type="entry name" value="VWA"/>
    <property type="match status" value="1"/>
</dbReference>
<dbReference type="Pfam" id="PF18998">
    <property type="entry name" value="Flg_new_2"/>
    <property type="match status" value="3"/>
</dbReference>
<feature type="compositionally biased region" description="Acidic residues" evidence="1">
    <location>
        <begin position="787"/>
        <end position="807"/>
    </location>
</feature>
<dbReference type="InterPro" id="IPR044060">
    <property type="entry name" value="Bacterial_rp_domain"/>
</dbReference>
<keyword evidence="2" id="KW-1133">Transmembrane helix</keyword>
<dbReference type="Gene3D" id="1.25.40.10">
    <property type="entry name" value="Tetratricopeptide repeat domain"/>
    <property type="match status" value="1"/>
</dbReference>
<dbReference type="InterPro" id="IPR011990">
    <property type="entry name" value="TPR-like_helical_dom_sf"/>
</dbReference>
<sequence>MMPQFAEPIWLLAGMAAVLVLFLLFLLSERRAWRRLREFAAPSLLEPLTASHSRTRLWVKNGLLLLCILLLCFSLARPQWGANWEKAETRGIDVMIALDTSRSMMAEDIKPNRLERSKLAILDLLETVKGDRVGLIAFAGNAFLQCPLTLDYQAFRQTLFSISTETIPVGGTDVATAIDEAEAYFEETGNERILILITDGEDLEASGIQKARDAGQNGTRILAVGVGSTSGELIPISTPGGQQDFLRDASGKPVSTALDEGTLRRIAEVSNGLYAPLGPTGEGLRRVYEFSLAQSESTEQEEMLQRIPIERFQWPLAGAIFVIILESLLSTRRRNKGNGQGPGLGLAVLFLGSLVVAPGESVAGTAKDAEKAYQDGRYEESLTLYKDALLDEPDEPKLIYNTGVSAYRSGEYEEAITRFEQTLKEGSPKLQTKAFYNTGNSRVAYGFDQLEDQPALARDQWQFALKDYESALALDPGHSASQQNIEALRETIANHTYSLDVQAEPADAGSVSPGGEVFHKVPVPLEAKANEGWLFTEWTGEDIEDSTKARTTIRPTENRSVIARFVKTWQLEVATEDPSMGSAGESGTYREDEPVTIKAEGEDYFAFSKWIPEGCEVANEAAPETEVTLTADAKVTATFVPAFKLSVNLDPEIGGKAGPSGFFEEYSVVPIKAEPRPGFEWVGWVGDGIKDPNAPESSISLTADRIAIAEMKRIWNLVIIPTPEEGGTVEGAGNHPIGSTVEISATPAEGFKFDGWEGPGVEDPEAPSTRVTVQSTEHNLFARFSQDDSDQDQEDQDQQDQEQEDQQDQQQDQQDQQDQQEEDSQSDQQEEQDNEDQQEDTGEPEDNEGEEQEEQPSEQESPGEPQQEDSGEPVPMEMSREEARQLLNALSEDERFLPASELSQEKESDQSQPSGRDW</sequence>
<feature type="domain" description="VWFA" evidence="3">
    <location>
        <begin position="93"/>
        <end position="266"/>
    </location>
</feature>
<dbReference type="Gene3D" id="3.40.50.410">
    <property type="entry name" value="von Willebrand factor, type A domain"/>
    <property type="match status" value="1"/>
</dbReference>
<dbReference type="EMBL" id="JAAGNX010000001">
    <property type="protein sequence ID" value="NDV61300.1"/>
    <property type="molecule type" value="Genomic_DNA"/>
</dbReference>
<feature type="compositionally biased region" description="Acidic residues" evidence="1">
    <location>
        <begin position="818"/>
        <end position="857"/>
    </location>
</feature>
<dbReference type="PROSITE" id="PS50234">
    <property type="entry name" value="VWFA"/>
    <property type="match status" value="1"/>
</dbReference>
<keyword evidence="2" id="KW-0472">Membrane</keyword>
<dbReference type="PANTHER" id="PTHR22550">
    <property type="entry name" value="SPORE GERMINATION PROTEIN"/>
    <property type="match status" value="1"/>
</dbReference>